<gene>
    <name evidence="1" type="ORF">AVDCRST_MAG71-2845</name>
</gene>
<accession>A0A6J4M876</accession>
<protein>
    <submittedName>
        <fullName evidence="1">Uncharacterized protein</fullName>
    </submittedName>
</protein>
<organism evidence="1">
    <name type="scientific">uncultured Lysobacter sp</name>
    <dbReference type="NCBI Taxonomy" id="271060"/>
    <lineage>
        <taxon>Bacteria</taxon>
        <taxon>Pseudomonadati</taxon>
        <taxon>Pseudomonadota</taxon>
        <taxon>Gammaproteobacteria</taxon>
        <taxon>Lysobacterales</taxon>
        <taxon>Lysobacteraceae</taxon>
        <taxon>Lysobacter</taxon>
        <taxon>environmental samples</taxon>
    </lineage>
</organism>
<evidence type="ECO:0000313" key="1">
    <source>
        <dbReference type="EMBL" id="CAA9352575.1"/>
    </source>
</evidence>
<dbReference type="EMBL" id="CADCUA010000675">
    <property type="protein sequence ID" value="CAA9352575.1"/>
    <property type="molecule type" value="Genomic_DNA"/>
</dbReference>
<proteinExistence type="predicted"/>
<sequence>MNTGLRRSSRMPVLSSSASVRRASSALRWRTSVFVFCRFWRRSGECTRATARCRRTRSSSGSVSSTARSVAIASSNSIALRTRSGAAPRGSTVAVSSRSVESTSGKVQGRCGFVTTGNPWLSRSGRIAPAAHIAGQRRRRASIRPCS</sequence>
<dbReference type="AlphaFoldDB" id="A0A6J4M876"/>
<reference evidence="1" key="1">
    <citation type="submission" date="2020-02" db="EMBL/GenBank/DDBJ databases">
        <authorList>
            <person name="Meier V. D."/>
        </authorList>
    </citation>
    <scope>NUCLEOTIDE SEQUENCE</scope>
    <source>
        <strain evidence="1">AVDCRST_MAG71</strain>
    </source>
</reference>
<name>A0A6J4M876_9GAMM</name>